<evidence type="ECO:0000256" key="1">
    <source>
        <dbReference type="ARBA" id="ARBA00005953"/>
    </source>
</evidence>
<evidence type="ECO:0000313" key="4">
    <source>
        <dbReference type="Proteomes" id="UP000281474"/>
    </source>
</evidence>
<evidence type="ECO:0000313" key="3">
    <source>
        <dbReference type="EMBL" id="RLV58375.1"/>
    </source>
</evidence>
<dbReference type="GO" id="GO:0047617">
    <property type="term" value="F:fatty acyl-CoA hydrolase activity"/>
    <property type="evidence" value="ECO:0007669"/>
    <property type="project" value="TreeGrafter"/>
</dbReference>
<protein>
    <submittedName>
        <fullName evidence="3">Thioesterase</fullName>
    </submittedName>
</protein>
<evidence type="ECO:0000256" key="2">
    <source>
        <dbReference type="ARBA" id="ARBA00022801"/>
    </source>
</evidence>
<dbReference type="InterPro" id="IPR050563">
    <property type="entry name" value="4-hydroxybenzoyl-CoA_TE"/>
</dbReference>
<comment type="caution">
    <text evidence="3">The sequence shown here is derived from an EMBL/GenBank/DDBJ whole genome shotgun (WGS) entry which is preliminary data.</text>
</comment>
<dbReference type="AlphaFoldDB" id="A0A3L8PSK4"/>
<dbReference type="InterPro" id="IPR029069">
    <property type="entry name" value="HotDog_dom_sf"/>
</dbReference>
<dbReference type="EMBL" id="QZEI01000076">
    <property type="protein sequence ID" value="RLV58375.1"/>
    <property type="molecule type" value="Genomic_DNA"/>
</dbReference>
<dbReference type="OrthoDB" id="333038at2"/>
<dbReference type="Proteomes" id="UP000281474">
    <property type="component" value="Unassembled WGS sequence"/>
</dbReference>
<keyword evidence="4" id="KW-1185">Reference proteome</keyword>
<dbReference type="PANTHER" id="PTHR31793:SF27">
    <property type="entry name" value="NOVEL THIOESTERASE SUPERFAMILY DOMAIN AND SAPOSIN A-TYPE DOMAIN CONTAINING PROTEIN (0610012H03RIK)"/>
    <property type="match status" value="1"/>
</dbReference>
<name>A0A3L8PSK4_9GAMM</name>
<gene>
    <name evidence="3" type="ORF">D5018_17655</name>
</gene>
<sequence>MQQPPYFTVDLSVRVADLNYGNHLGYNGLVSLLHHARLEYFKHFGINELDVDGATAYIKQLKVDYQGEAFLHDVLHFQYRVFETTRAVCTFEALITKNDDHAPVAHAFETMILLDNQTKKVVKNSNGFAKLIDYRGE</sequence>
<dbReference type="PANTHER" id="PTHR31793">
    <property type="entry name" value="4-HYDROXYBENZOYL-COA THIOESTERASE FAMILY MEMBER"/>
    <property type="match status" value="1"/>
</dbReference>
<reference evidence="3 4" key="1">
    <citation type="submission" date="2018-09" db="EMBL/GenBank/DDBJ databases">
        <title>Phylogeny of the Shewanellaceae, and recommendation for two new genera, Pseudoshewanella and Parashewanella.</title>
        <authorList>
            <person name="Wang G."/>
        </authorList>
    </citation>
    <scope>NUCLEOTIDE SEQUENCE [LARGE SCALE GENOMIC DNA]</scope>
    <source>
        <strain evidence="3 4">C51</strain>
    </source>
</reference>
<accession>A0A3L8PSK4</accession>
<dbReference type="SUPFAM" id="SSF54637">
    <property type="entry name" value="Thioesterase/thiol ester dehydrase-isomerase"/>
    <property type="match status" value="1"/>
</dbReference>
<dbReference type="Gene3D" id="3.10.129.10">
    <property type="entry name" value="Hotdog Thioesterase"/>
    <property type="match status" value="1"/>
</dbReference>
<organism evidence="3 4">
    <name type="scientific">Parashewanella curva</name>
    <dbReference type="NCBI Taxonomy" id="2338552"/>
    <lineage>
        <taxon>Bacteria</taxon>
        <taxon>Pseudomonadati</taxon>
        <taxon>Pseudomonadota</taxon>
        <taxon>Gammaproteobacteria</taxon>
        <taxon>Alteromonadales</taxon>
        <taxon>Shewanellaceae</taxon>
        <taxon>Parashewanella</taxon>
    </lineage>
</organism>
<keyword evidence="2" id="KW-0378">Hydrolase</keyword>
<dbReference type="Pfam" id="PF13279">
    <property type="entry name" value="4HBT_2"/>
    <property type="match status" value="1"/>
</dbReference>
<dbReference type="RefSeq" id="WP_121840312.1">
    <property type="nucleotide sequence ID" value="NZ_ML014825.1"/>
</dbReference>
<proteinExistence type="inferred from homology"/>
<comment type="similarity">
    <text evidence="1">Belongs to the 4-hydroxybenzoyl-CoA thioesterase family.</text>
</comment>